<comment type="caution">
    <text evidence="9">The sequence shown here is derived from an EMBL/GenBank/DDBJ whole genome shotgun (WGS) entry which is preliminary data.</text>
</comment>
<evidence type="ECO:0000256" key="6">
    <source>
        <dbReference type="ARBA" id="ARBA00023242"/>
    </source>
</evidence>
<dbReference type="CDD" id="cd08049">
    <property type="entry name" value="TAF8"/>
    <property type="match status" value="1"/>
</dbReference>
<dbReference type="Pfam" id="PF07524">
    <property type="entry name" value="Bromo_TP"/>
    <property type="match status" value="1"/>
</dbReference>
<sequence>MEERSADVHPQSQRTRAPAALTVAQDERDEVMAGVSSYAPPAGVISDLAQTDARDVMGRMIAYRTQKAGFAGARRQAMERMEELVDTFMETLLQSCAQFSELANRHDPTLHDVLHTFELLGVNLAELAEFSQQTQKEETRAEIAVATPREGTEAWEDPSRHFLPCREKEEQEEASTWSTLMHDIVPNHLPAEPPRHCWMSTPVYATEVLSEMPVLQLVNRKLENARLVETSLRQLIKNTDAAAPAKVWIPSEPGTTSKDAILPTSEAMDEDETRASAPAQPFDGWNAPSTEPGVAHENKRGVLPRAVNYKASWYASLSSNDSKLPMANLYTARLRGNVDDPPRRYVVK</sequence>
<evidence type="ECO:0000256" key="1">
    <source>
        <dbReference type="ARBA" id="ARBA00004123"/>
    </source>
</evidence>
<dbReference type="GO" id="GO:0006367">
    <property type="term" value="P:transcription initiation at RNA polymerase II promoter"/>
    <property type="evidence" value="ECO:0007669"/>
    <property type="project" value="TreeGrafter"/>
</dbReference>
<proteinExistence type="inferred from homology"/>
<evidence type="ECO:0000256" key="3">
    <source>
        <dbReference type="ARBA" id="ARBA00017307"/>
    </source>
</evidence>
<gene>
    <name evidence="9" type="ORF">Malapachy_2307</name>
</gene>
<dbReference type="Proteomes" id="UP000037751">
    <property type="component" value="Unassembled WGS sequence"/>
</dbReference>
<dbReference type="InterPro" id="IPR006565">
    <property type="entry name" value="BTP"/>
</dbReference>
<dbReference type="PANTHER" id="PTHR46469:SF1">
    <property type="entry name" value="TRANSCRIPTION INITIATION FACTOR TFIID SUBUNIT 8"/>
    <property type="match status" value="1"/>
</dbReference>
<dbReference type="SMART" id="SM00576">
    <property type="entry name" value="BTP"/>
    <property type="match status" value="1"/>
</dbReference>
<feature type="region of interest" description="Disordered" evidence="7">
    <location>
        <begin position="275"/>
        <end position="297"/>
    </location>
</feature>
<evidence type="ECO:0000256" key="5">
    <source>
        <dbReference type="ARBA" id="ARBA00023163"/>
    </source>
</evidence>
<evidence type="ECO:0000256" key="4">
    <source>
        <dbReference type="ARBA" id="ARBA00023015"/>
    </source>
</evidence>
<dbReference type="GO" id="GO:0046982">
    <property type="term" value="F:protein heterodimerization activity"/>
    <property type="evidence" value="ECO:0007669"/>
    <property type="project" value="InterPro"/>
</dbReference>
<accession>A0A0M8MWU3</accession>
<dbReference type="VEuPathDB" id="FungiDB:Malapachy_2307"/>
<feature type="domain" description="Bromodomain associated" evidence="8">
    <location>
        <begin position="50"/>
        <end position="126"/>
    </location>
</feature>
<keyword evidence="6" id="KW-0539">Nucleus</keyword>
<dbReference type="RefSeq" id="XP_017993012.1">
    <property type="nucleotide sequence ID" value="XM_018136799.1"/>
</dbReference>
<name>A0A0M8MWU3_9BASI</name>
<dbReference type="OrthoDB" id="2193813at2759"/>
<keyword evidence="10" id="KW-1185">Reference proteome</keyword>
<dbReference type="Gene3D" id="1.10.20.10">
    <property type="entry name" value="Histone, subunit A"/>
    <property type="match status" value="1"/>
</dbReference>
<dbReference type="GO" id="GO:0005669">
    <property type="term" value="C:transcription factor TFIID complex"/>
    <property type="evidence" value="ECO:0007669"/>
    <property type="project" value="InterPro"/>
</dbReference>
<comment type="similarity">
    <text evidence="2">Belongs to the TAF8 family.</text>
</comment>
<dbReference type="Pfam" id="PF10406">
    <property type="entry name" value="TAF8_C"/>
    <property type="match status" value="1"/>
</dbReference>
<keyword evidence="5" id="KW-0804">Transcription</keyword>
<dbReference type="InterPro" id="IPR037818">
    <property type="entry name" value="TAF8"/>
</dbReference>
<dbReference type="PANTHER" id="PTHR46469">
    <property type="entry name" value="TRANSCRIPTION INITIATION FACTOR TFIID SUBUNIT 8"/>
    <property type="match status" value="1"/>
</dbReference>
<dbReference type="AlphaFoldDB" id="A0A0M8MWU3"/>
<dbReference type="EMBL" id="LGAV01000002">
    <property type="protein sequence ID" value="KOS15380.1"/>
    <property type="molecule type" value="Genomic_DNA"/>
</dbReference>
<evidence type="ECO:0000313" key="9">
    <source>
        <dbReference type="EMBL" id="KOS15380.1"/>
    </source>
</evidence>
<evidence type="ECO:0000259" key="8">
    <source>
        <dbReference type="SMART" id="SM00576"/>
    </source>
</evidence>
<dbReference type="GeneID" id="28728674"/>
<protein>
    <recommendedName>
        <fullName evidence="3">Transcription initiation factor TFIID subunit 8</fullName>
    </recommendedName>
</protein>
<evidence type="ECO:0000313" key="10">
    <source>
        <dbReference type="Proteomes" id="UP000037751"/>
    </source>
</evidence>
<comment type="subcellular location">
    <subcellularLocation>
        <location evidence="1">Nucleus</location>
    </subcellularLocation>
</comment>
<dbReference type="InterPro" id="IPR009072">
    <property type="entry name" value="Histone-fold"/>
</dbReference>
<evidence type="ECO:0000256" key="2">
    <source>
        <dbReference type="ARBA" id="ARBA00008767"/>
    </source>
</evidence>
<reference evidence="9 10" key="1">
    <citation type="submission" date="2015-07" db="EMBL/GenBank/DDBJ databases">
        <title>Draft Genome Sequence of Malassezia furfur CBS1878 and Malassezia pachydermatis CBS1879.</title>
        <authorList>
            <person name="Triana S."/>
            <person name="Ohm R."/>
            <person name="Gonzalez A."/>
            <person name="DeCock H."/>
            <person name="Restrepo S."/>
            <person name="Celis A."/>
        </authorList>
    </citation>
    <scope>NUCLEOTIDE SEQUENCE [LARGE SCALE GENOMIC DNA]</scope>
    <source>
        <strain evidence="9 10">CBS 1879</strain>
    </source>
</reference>
<dbReference type="STRING" id="77020.A0A0M8MWU3"/>
<keyword evidence="4" id="KW-0805">Transcription regulation</keyword>
<dbReference type="InterPro" id="IPR019473">
    <property type="entry name" value="TFIID_su8_C"/>
</dbReference>
<organism evidence="9 10">
    <name type="scientific">Malassezia pachydermatis</name>
    <dbReference type="NCBI Taxonomy" id="77020"/>
    <lineage>
        <taxon>Eukaryota</taxon>
        <taxon>Fungi</taxon>
        <taxon>Dikarya</taxon>
        <taxon>Basidiomycota</taxon>
        <taxon>Ustilaginomycotina</taxon>
        <taxon>Malasseziomycetes</taxon>
        <taxon>Malasseziales</taxon>
        <taxon>Malasseziaceae</taxon>
        <taxon>Malassezia</taxon>
    </lineage>
</organism>
<evidence type="ECO:0000256" key="7">
    <source>
        <dbReference type="SAM" id="MobiDB-lite"/>
    </source>
</evidence>